<evidence type="ECO:0000256" key="1">
    <source>
        <dbReference type="PROSITE-ProRule" id="PRU00235"/>
    </source>
</evidence>
<evidence type="ECO:0000313" key="2">
    <source>
        <dbReference type="EMBL" id="GAV08489.1"/>
    </source>
</evidence>
<dbReference type="Proteomes" id="UP000186922">
    <property type="component" value="Unassembled WGS sequence"/>
</dbReference>
<dbReference type="PROSITE" id="PS50012">
    <property type="entry name" value="RCC1_3"/>
    <property type="match status" value="1"/>
</dbReference>
<dbReference type="AlphaFoldDB" id="A0A1D1WAS1"/>
<feature type="repeat" description="RCC1" evidence="1">
    <location>
        <begin position="33"/>
        <end position="88"/>
    </location>
</feature>
<name>A0A1D1WAS1_RAMVA</name>
<keyword evidence="3" id="KW-1185">Reference proteome</keyword>
<comment type="caution">
    <text evidence="2">The sequence shown here is derived from an EMBL/GenBank/DDBJ whole genome shotgun (WGS) entry which is preliminary data.</text>
</comment>
<dbReference type="InterPro" id="IPR000408">
    <property type="entry name" value="Reg_chr_condens"/>
</dbReference>
<protein>
    <submittedName>
        <fullName evidence="2">Uncharacterized protein</fullName>
    </submittedName>
</protein>
<organism evidence="2 3">
    <name type="scientific">Ramazzottius varieornatus</name>
    <name type="common">Water bear</name>
    <name type="synonym">Tardigrade</name>
    <dbReference type="NCBI Taxonomy" id="947166"/>
    <lineage>
        <taxon>Eukaryota</taxon>
        <taxon>Metazoa</taxon>
        <taxon>Ecdysozoa</taxon>
        <taxon>Tardigrada</taxon>
        <taxon>Eutardigrada</taxon>
        <taxon>Parachela</taxon>
        <taxon>Hypsibioidea</taxon>
        <taxon>Ramazzottiidae</taxon>
        <taxon>Ramazzottius</taxon>
    </lineage>
</organism>
<accession>A0A1D1WAS1</accession>
<gene>
    <name evidence="2" type="primary">RvY_18171-1</name>
    <name evidence="2" type="synonym">RvY_18171.1</name>
    <name evidence="2" type="ORF">RvY_18171</name>
</gene>
<dbReference type="EMBL" id="BDGG01000018">
    <property type="protein sequence ID" value="GAV08489.1"/>
    <property type="molecule type" value="Genomic_DNA"/>
</dbReference>
<evidence type="ECO:0000313" key="3">
    <source>
        <dbReference type="Proteomes" id="UP000186922"/>
    </source>
</evidence>
<proteinExistence type="predicted"/>
<reference evidence="2 3" key="1">
    <citation type="journal article" date="2016" name="Nat. Commun.">
        <title>Extremotolerant tardigrade genome and improved radiotolerance of human cultured cells by tardigrade-unique protein.</title>
        <authorList>
            <person name="Hashimoto T."/>
            <person name="Horikawa D.D."/>
            <person name="Saito Y."/>
            <person name="Kuwahara H."/>
            <person name="Kozuka-Hata H."/>
            <person name="Shin-I T."/>
            <person name="Minakuchi Y."/>
            <person name="Ohishi K."/>
            <person name="Motoyama A."/>
            <person name="Aizu T."/>
            <person name="Enomoto A."/>
            <person name="Kondo K."/>
            <person name="Tanaka S."/>
            <person name="Hara Y."/>
            <person name="Koshikawa S."/>
            <person name="Sagara H."/>
            <person name="Miura T."/>
            <person name="Yokobori S."/>
            <person name="Miyagawa K."/>
            <person name="Suzuki Y."/>
            <person name="Kubo T."/>
            <person name="Oyama M."/>
            <person name="Kohara Y."/>
            <person name="Fujiyama A."/>
            <person name="Arakawa K."/>
            <person name="Katayama T."/>
            <person name="Toyoda A."/>
            <person name="Kunieda T."/>
        </authorList>
    </citation>
    <scope>NUCLEOTIDE SEQUENCE [LARGE SCALE GENOMIC DNA]</scope>
    <source>
        <strain evidence="2 3">YOKOZUNA-1</strain>
    </source>
</reference>
<sequence length="96" mass="10261">MPSRPFEGPGNREAALCADGLNKGCDRTSSQEGQLYVWGSPSSSVDCIDEEEMEAVMQPTKVQSKNTDLYDIFKVSAGASHAPLLGKKNPQVNGTS</sequence>
<dbReference type="OrthoDB" id="61110at2759"/>